<protein>
    <submittedName>
        <fullName evidence="1">Uncharacterized protein</fullName>
    </submittedName>
</protein>
<comment type="caution">
    <text evidence="1">The sequence shown here is derived from an EMBL/GenBank/DDBJ whole genome shotgun (WGS) entry which is preliminary data.</text>
</comment>
<gene>
    <name evidence="1" type="ORF">EYF80_044234</name>
</gene>
<dbReference type="Proteomes" id="UP000314294">
    <property type="component" value="Unassembled WGS sequence"/>
</dbReference>
<reference evidence="1 2" key="1">
    <citation type="submission" date="2019-03" db="EMBL/GenBank/DDBJ databases">
        <title>First draft genome of Liparis tanakae, snailfish: a comprehensive survey of snailfish specific genes.</title>
        <authorList>
            <person name="Kim W."/>
            <person name="Song I."/>
            <person name="Jeong J.-H."/>
            <person name="Kim D."/>
            <person name="Kim S."/>
            <person name="Ryu S."/>
            <person name="Song J.Y."/>
            <person name="Lee S.K."/>
        </authorList>
    </citation>
    <scope>NUCLEOTIDE SEQUENCE [LARGE SCALE GENOMIC DNA]</scope>
    <source>
        <tissue evidence="1">Muscle</tissue>
    </source>
</reference>
<dbReference type="EMBL" id="SRLO01000839">
    <property type="protein sequence ID" value="TNN45567.1"/>
    <property type="molecule type" value="Genomic_DNA"/>
</dbReference>
<accession>A0A4Z2FWE6</accession>
<organism evidence="1 2">
    <name type="scientific">Liparis tanakae</name>
    <name type="common">Tanaka's snailfish</name>
    <dbReference type="NCBI Taxonomy" id="230148"/>
    <lineage>
        <taxon>Eukaryota</taxon>
        <taxon>Metazoa</taxon>
        <taxon>Chordata</taxon>
        <taxon>Craniata</taxon>
        <taxon>Vertebrata</taxon>
        <taxon>Euteleostomi</taxon>
        <taxon>Actinopterygii</taxon>
        <taxon>Neopterygii</taxon>
        <taxon>Teleostei</taxon>
        <taxon>Neoteleostei</taxon>
        <taxon>Acanthomorphata</taxon>
        <taxon>Eupercaria</taxon>
        <taxon>Perciformes</taxon>
        <taxon>Cottioidei</taxon>
        <taxon>Cottales</taxon>
        <taxon>Liparidae</taxon>
        <taxon>Liparis</taxon>
    </lineage>
</organism>
<evidence type="ECO:0000313" key="1">
    <source>
        <dbReference type="EMBL" id="TNN45567.1"/>
    </source>
</evidence>
<sequence>MTSGGGAVGGSIPDPCAVYMSKCPWLRGKTARGGVAPAAPDQRGAPLAEDYASGSYLLTSSLQVILSSSDDGHPLTGFVRFDH</sequence>
<dbReference type="AlphaFoldDB" id="A0A4Z2FWE6"/>
<name>A0A4Z2FWE6_9TELE</name>
<proteinExistence type="predicted"/>
<keyword evidence="2" id="KW-1185">Reference proteome</keyword>
<evidence type="ECO:0000313" key="2">
    <source>
        <dbReference type="Proteomes" id="UP000314294"/>
    </source>
</evidence>